<keyword evidence="1" id="KW-0472">Membrane</keyword>
<evidence type="ECO:0000313" key="3">
    <source>
        <dbReference type="Proteomes" id="UP000008524"/>
    </source>
</evidence>
<dbReference type="AlphaFoldDB" id="Q38DD8"/>
<dbReference type="Proteomes" id="UP000008524">
    <property type="component" value="Chromosome 9"/>
</dbReference>
<proteinExistence type="predicted"/>
<gene>
    <name evidence="2" type="ORF">Tb09.211.3710</name>
</gene>
<keyword evidence="3" id="KW-1185">Reference proteome</keyword>
<protein>
    <submittedName>
        <fullName evidence="2">Uncharacterized protein</fullName>
    </submittedName>
</protein>
<accession>Q38DD8</accession>
<keyword evidence="1" id="KW-1133">Transmembrane helix</keyword>
<dbReference type="GeneID" id="3661020"/>
<reference evidence="2 3" key="2">
    <citation type="journal article" date="2005" name="Science">
        <title>The genome of the African trypanosome Trypanosoma brucei.</title>
        <authorList>
            <person name="Berriman M."/>
            <person name="Ghedin E."/>
            <person name="Hertz-Fowler C."/>
            <person name="Blandin G."/>
            <person name="Renauld H."/>
            <person name="Bartholomeu D.C."/>
            <person name="Lennard N.J."/>
            <person name="Caler E."/>
            <person name="Hamlin N.E."/>
            <person name="Haas B."/>
            <person name="Bohme U."/>
            <person name="Hannick L."/>
            <person name="Aslett M.A."/>
            <person name="Shallom J."/>
            <person name="Marcello L."/>
            <person name="Hou L."/>
            <person name="Wickstead B."/>
            <person name="Alsmark U.C."/>
            <person name="Arrowsmith C."/>
            <person name="Atkin R.J."/>
            <person name="Barron A.J."/>
            <person name="Bringaud F."/>
            <person name="Brooks K."/>
            <person name="Carrington M."/>
            <person name="Cherevach I."/>
            <person name="Chillingworth T.J."/>
            <person name="Churcher C."/>
            <person name="Clark L.N."/>
            <person name="Corton C.H."/>
            <person name="Cronin A."/>
            <person name="Davies R.M."/>
            <person name="Doggett J."/>
            <person name="Djikeng A."/>
            <person name="Feldblyum T."/>
            <person name="Field M.C."/>
            <person name="Fraser A."/>
            <person name="Goodhead I."/>
            <person name="Hance Z."/>
            <person name="Harper D."/>
            <person name="Harris B.R."/>
            <person name="Hauser H."/>
            <person name="Hostetler J."/>
            <person name="Ivens A."/>
            <person name="Jagels K."/>
            <person name="Johnson D."/>
            <person name="Johnson J."/>
            <person name="Jones K."/>
            <person name="Kerhornou A.X."/>
            <person name="Koo H."/>
            <person name="Larke N."/>
            <person name="Landfear S."/>
            <person name="Larkin C."/>
            <person name="Leech V."/>
            <person name="Line A."/>
            <person name="Lord A."/>
            <person name="Macleod A."/>
            <person name="Mooney P.J."/>
            <person name="Moule S."/>
            <person name="Martin D.M."/>
            <person name="Morgan G.W."/>
            <person name="Mungall K."/>
            <person name="Norbertczak H."/>
            <person name="Ormond D."/>
            <person name="Pai G."/>
            <person name="Peacock C.S."/>
            <person name="Peterson J."/>
            <person name="Quail M.A."/>
            <person name="Rabbinowitsch E."/>
            <person name="Rajandream M.A."/>
            <person name="Reitter C."/>
            <person name="Salzberg S.L."/>
            <person name="Sanders M."/>
            <person name="Schobel S."/>
            <person name="Sharp S."/>
            <person name="Simmonds M."/>
            <person name="Simpson A.J."/>
            <person name="Tallon L."/>
            <person name="Turner C.M."/>
            <person name="Tait A."/>
            <person name="Tivey A.R."/>
            <person name="Van Aken S."/>
            <person name="Walker D."/>
            <person name="Wanless D."/>
            <person name="Wang S."/>
            <person name="White B."/>
            <person name="White O."/>
            <person name="Whitehead S."/>
            <person name="Woodward J."/>
            <person name="Wortman J."/>
            <person name="Adams M.D."/>
            <person name="Embley T.M."/>
            <person name="Gull K."/>
            <person name="Ullu E."/>
            <person name="Barry J.D."/>
            <person name="Fairlamb A.H."/>
            <person name="Opperdoes F."/>
            <person name="Barrell B.G."/>
            <person name="Donelson J.E."/>
            <person name="Hall N."/>
            <person name="Fraser C.M."/>
            <person name="Melville S.E."/>
            <person name="El-Sayed N.M."/>
        </authorList>
    </citation>
    <scope>NUCLEOTIDE SEQUENCE [LARGE SCALE GENOMIC DNA]</scope>
    <source>
        <strain evidence="2 3">927/4 GUTat10.1</strain>
    </source>
</reference>
<dbReference type="EMBL" id="CM000207">
    <property type="protein sequence ID" value="EAN77182.1"/>
    <property type="molecule type" value="Genomic_DNA"/>
</dbReference>
<reference evidence="2 3" key="1">
    <citation type="journal article" date="2005" name="Science">
        <title>Comparative genomics of trypanosomatid parasitic protozoa.</title>
        <authorList>
            <person name="El-Sayed N.M."/>
            <person name="Myler P.J."/>
            <person name="Blandin G."/>
            <person name="Berriman M."/>
            <person name="Crabtree J."/>
            <person name="Aggarwal G."/>
            <person name="Caler E."/>
            <person name="Renauld H."/>
            <person name="Worthey E.A."/>
            <person name="Hertz-Fowler C."/>
            <person name="Ghedin E."/>
            <person name="Peacock C."/>
            <person name="Bartholomeu D.C."/>
            <person name="Haas B.J."/>
            <person name="Tran A.N."/>
            <person name="Wortman J.R."/>
            <person name="Alsmark U.C."/>
            <person name="Angiuoli S."/>
            <person name="Anupama A."/>
            <person name="Badger J."/>
            <person name="Bringaud F."/>
            <person name="Cadag E."/>
            <person name="Carlton J.M."/>
            <person name="Cerqueira G.C."/>
            <person name="Creasy T."/>
            <person name="Delcher A.L."/>
            <person name="Djikeng A."/>
            <person name="Embley T.M."/>
            <person name="Hauser C."/>
            <person name="Ivens A.C."/>
            <person name="Kummerfeld S.K."/>
            <person name="Pereira-Leal J.B."/>
            <person name="Nilsson D."/>
            <person name="Peterson J."/>
            <person name="Salzberg S.L."/>
            <person name="Shallom J."/>
            <person name="Silva J.C."/>
            <person name="Sundaram J."/>
            <person name="Westenberger S."/>
            <person name="White O."/>
            <person name="Melville S.E."/>
            <person name="Donelson J.E."/>
            <person name="Andersson B."/>
            <person name="Stuart K.D."/>
            <person name="Hall N."/>
        </authorList>
    </citation>
    <scope>NUCLEOTIDE SEQUENCE [LARGE SCALE GENOMIC DNA]</scope>
    <source>
        <strain evidence="2 3">927/4 GUTat10.1</strain>
    </source>
</reference>
<dbReference type="InParanoid" id="Q38DD8"/>
<feature type="transmembrane region" description="Helical" evidence="1">
    <location>
        <begin position="12"/>
        <end position="31"/>
    </location>
</feature>
<keyword evidence="1" id="KW-0812">Transmembrane</keyword>
<organism evidence="2 3">
    <name type="scientific">Trypanosoma brucei brucei (strain 927/4 GUTat10.1)</name>
    <dbReference type="NCBI Taxonomy" id="185431"/>
    <lineage>
        <taxon>Eukaryota</taxon>
        <taxon>Discoba</taxon>
        <taxon>Euglenozoa</taxon>
        <taxon>Kinetoplastea</taxon>
        <taxon>Metakinetoplastina</taxon>
        <taxon>Trypanosomatida</taxon>
        <taxon>Trypanosomatidae</taxon>
        <taxon>Trypanosoma</taxon>
    </lineage>
</organism>
<dbReference type="KEGG" id="tbr:Tb09.211.3710"/>
<evidence type="ECO:0000256" key="1">
    <source>
        <dbReference type="SAM" id="Phobius"/>
    </source>
</evidence>
<dbReference type="PaxDb" id="5691-EAN77182"/>
<dbReference type="RefSeq" id="XP_827512.1">
    <property type="nucleotide sequence ID" value="XM_822419.1"/>
</dbReference>
<name>Q38DD8_TRYB2</name>
<sequence>MSAPVDLTSSIMLLFFFFFCFVHCVSPFFSLKNLKKFPPYNDVVTQAGTVDRACFCCVCVWNNTTYGLISVGRDNGWFLITT</sequence>
<evidence type="ECO:0000313" key="2">
    <source>
        <dbReference type="EMBL" id="EAN77182.1"/>
    </source>
</evidence>